<dbReference type="AlphaFoldDB" id="A0AAN7BJC4"/>
<evidence type="ECO:0000256" key="1">
    <source>
        <dbReference type="SAM" id="MobiDB-lite"/>
    </source>
</evidence>
<feature type="region of interest" description="Disordered" evidence="1">
    <location>
        <begin position="1"/>
        <end position="31"/>
    </location>
</feature>
<feature type="transmembrane region" description="Helical" evidence="2">
    <location>
        <begin position="387"/>
        <end position="404"/>
    </location>
</feature>
<protein>
    <submittedName>
        <fullName evidence="4">Isoleucyl-tRNA synthetase</fullName>
    </submittedName>
</protein>
<organism evidence="4 5">
    <name type="scientific">Podospora fimiseda</name>
    <dbReference type="NCBI Taxonomy" id="252190"/>
    <lineage>
        <taxon>Eukaryota</taxon>
        <taxon>Fungi</taxon>
        <taxon>Dikarya</taxon>
        <taxon>Ascomycota</taxon>
        <taxon>Pezizomycotina</taxon>
        <taxon>Sordariomycetes</taxon>
        <taxon>Sordariomycetidae</taxon>
        <taxon>Sordariales</taxon>
        <taxon>Podosporaceae</taxon>
        <taxon>Podospora</taxon>
    </lineage>
</organism>
<proteinExistence type="predicted"/>
<reference evidence="4" key="1">
    <citation type="journal article" date="2023" name="Mol. Phylogenet. Evol.">
        <title>Genome-scale phylogeny and comparative genomics of the fungal order Sordariales.</title>
        <authorList>
            <person name="Hensen N."/>
            <person name="Bonometti L."/>
            <person name="Westerberg I."/>
            <person name="Brannstrom I.O."/>
            <person name="Guillou S."/>
            <person name="Cros-Aarteil S."/>
            <person name="Calhoun S."/>
            <person name="Haridas S."/>
            <person name="Kuo A."/>
            <person name="Mondo S."/>
            <person name="Pangilinan J."/>
            <person name="Riley R."/>
            <person name="LaButti K."/>
            <person name="Andreopoulos B."/>
            <person name="Lipzen A."/>
            <person name="Chen C."/>
            <person name="Yan M."/>
            <person name="Daum C."/>
            <person name="Ng V."/>
            <person name="Clum A."/>
            <person name="Steindorff A."/>
            <person name="Ohm R.A."/>
            <person name="Martin F."/>
            <person name="Silar P."/>
            <person name="Natvig D.O."/>
            <person name="Lalanne C."/>
            <person name="Gautier V."/>
            <person name="Ament-Velasquez S.L."/>
            <person name="Kruys A."/>
            <person name="Hutchinson M.I."/>
            <person name="Powell A.J."/>
            <person name="Barry K."/>
            <person name="Miller A.N."/>
            <person name="Grigoriev I.V."/>
            <person name="Debuchy R."/>
            <person name="Gladieux P."/>
            <person name="Hiltunen Thoren M."/>
            <person name="Johannesson H."/>
        </authorList>
    </citation>
    <scope>NUCLEOTIDE SEQUENCE</scope>
    <source>
        <strain evidence="4">CBS 990.96</strain>
    </source>
</reference>
<reference evidence="4" key="2">
    <citation type="submission" date="2023-05" db="EMBL/GenBank/DDBJ databases">
        <authorList>
            <consortium name="Lawrence Berkeley National Laboratory"/>
            <person name="Steindorff A."/>
            <person name="Hensen N."/>
            <person name="Bonometti L."/>
            <person name="Westerberg I."/>
            <person name="Brannstrom I.O."/>
            <person name="Guillou S."/>
            <person name="Cros-Aarteil S."/>
            <person name="Calhoun S."/>
            <person name="Haridas S."/>
            <person name="Kuo A."/>
            <person name="Mondo S."/>
            <person name="Pangilinan J."/>
            <person name="Riley R."/>
            <person name="Labutti K."/>
            <person name="Andreopoulos B."/>
            <person name="Lipzen A."/>
            <person name="Chen C."/>
            <person name="Yanf M."/>
            <person name="Daum C."/>
            <person name="Ng V."/>
            <person name="Clum A."/>
            <person name="Ohm R."/>
            <person name="Martin F."/>
            <person name="Silar P."/>
            <person name="Natvig D."/>
            <person name="Lalanne C."/>
            <person name="Gautier V."/>
            <person name="Ament-Velasquez S.L."/>
            <person name="Kruys A."/>
            <person name="Hutchinson M.I."/>
            <person name="Powell A.J."/>
            <person name="Barry K."/>
            <person name="Miller A.N."/>
            <person name="Grigoriev I.V."/>
            <person name="Debuchy R."/>
            <person name="Gladieux P."/>
            <person name="Thoren M.H."/>
            <person name="Johannesson H."/>
        </authorList>
    </citation>
    <scope>NUCLEOTIDE SEQUENCE</scope>
    <source>
        <strain evidence="4">CBS 990.96</strain>
    </source>
</reference>
<sequence>MSMSNYRQSIGSDQSPPSSPSTNKTAPSVLSNGQLTTTTFTAAESTAPLVTNNNTSPQLAFRSTVQLARDNAQGDAVEGWPLLAKLMTEKPDFEAFPRYPELNIKNLLYYQVELATIMADLERQERADRDLPENVAHLSEHQFHTVADKMVGSETDQWDQVIKLRECLKGYNEALLLYAQVSALPSPSRRNMKELVRWIVAPLAGNFKVKGCGSDVWGNQYERAEAEPSLPRQFLKLLLSIVKPNTTPVTRPDLVAPRGRKSVDGMTRWIAEEVIPFWYNLTQSNQDKKAKKPDEEKPGPYSEHAERVYAQKKEVKDLKLEYITSYSGLDLLRFTSNLTTLFACMLPMAAIGILSTIETLSHRLALIASFTAVFCAGLMMLTEITRVQVFTATSAFLAVLVVFVQQGP</sequence>
<accession>A0AAN7BJC4</accession>
<evidence type="ECO:0000259" key="3">
    <source>
        <dbReference type="Pfam" id="PF20237"/>
    </source>
</evidence>
<dbReference type="PANTHER" id="PTHR34502">
    <property type="entry name" value="DUF6594 DOMAIN-CONTAINING PROTEIN-RELATED"/>
    <property type="match status" value="1"/>
</dbReference>
<keyword evidence="2" id="KW-1133">Transmembrane helix</keyword>
<evidence type="ECO:0000256" key="2">
    <source>
        <dbReference type="SAM" id="Phobius"/>
    </source>
</evidence>
<dbReference type="Pfam" id="PF20237">
    <property type="entry name" value="DUF6594"/>
    <property type="match status" value="1"/>
</dbReference>
<feature type="transmembrane region" description="Helical" evidence="2">
    <location>
        <begin position="338"/>
        <end position="357"/>
    </location>
</feature>
<dbReference type="Proteomes" id="UP001301958">
    <property type="component" value="Unassembled WGS sequence"/>
</dbReference>
<feature type="domain" description="DUF6594" evidence="3">
    <location>
        <begin position="80"/>
        <end position="401"/>
    </location>
</feature>
<dbReference type="PANTHER" id="PTHR34502:SF5">
    <property type="entry name" value="DUF6594 DOMAIN-CONTAINING PROTEIN"/>
    <property type="match status" value="1"/>
</dbReference>
<keyword evidence="2" id="KW-0812">Transmembrane</keyword>
<feature type="transmembrane region" description="Helical" evidence="2">
    <location>
        <begin position="364"/>
        <end position="381"/>
    </location>
</feature>
<name>A0AAN7BJC4_9PEZI</name>
<comment type="caution">
    <text evidence="4">The sequence shown here is derived from an EMBL/GenBank/DDBJ whole genome shotgun (WGS) entry which is preliminary data.</text>
</comment>
<gene>
    <name evidence="4" type="ORF">QBC38DRAFT_16266</name>
</gene>
<keyword evidence="5" id="KW-1185">Reference proteome</keyword>
<dbReference type="InterPro" id="IPR046529">
    <property type="entry name" value="DUF6594"/>
</dbReference>
<keyword evidence="2" id="KW-0472">Membrane</keyword>
<dbReference type="EMBL" id="MU865391">
    <property type="protein sequence ID" value="KAK4224475.1"/>
    <property type="molecule type" value="Genomic_DNA"/>
</dbReference>
<evidence type="ECO:0000313" key="5">
    <source>
        <dbReference type="Proteomes" id="UP001301958"/>
    </source>
</evidence>
<evidence type="ECO:0000313" key="4">
    <source>
        <dbReference type="EMBL" id="KAK4224475.1"/>
    </source>
</evidence>